<dbReference type="Proteomes" id="UP000242310">
    <property type="component" value="Unassembled WGS sequence"/>
</dbReference>
<keyword evidence="4 7" id="KW-0704">Schiff base</keyword>
<organism evidence="8 9">
    <name type="scientific">Salsuginibacillus halophilus</name>
    <dbReference type="NCBI Taxonomy" id="517424"/>
    <lineage>
        <taxon>Bacteria</taxon>
        <taxon>Bacillati</taxon>
        <taxon>Bacillota</taxon>
        <taxon>Bacilli</taxon>
        <taxon>Bacillales</taxon>
        <taxon>Bacillaceae</taxon>
        <taxon>Salsuginibacillus</taxon>
    </lineage>
</organism>
<feature type="active site" description="Proton donor/acceptor" evidence="7">
    <location>
        <position position="184"/>
    </location>
</feature>
<dbReference type="InterPro" id="IPR013785">
    <property type="entry name" value="Aldolase_TIM"/>
</dbReference>
<dbReference type="PANTHER" id="PTHR10889">
    <property type="entry name" value="DEOXYRIBOSE-PHOSPHATE ALDOLASE"/>
    <property type="match status" value="1"/>
</dbReference>
<comment type="subcellular location">
    <subcellularLocation>
        <location evidence="7">Cytoplasm</location>
    </subcellularLocation>
</comment>
<dbReference type="SMART" id="SM01133">
    <property type="entry name" value="DeoC"/>
    <property type="match status" value="1"/>
</dbReference>
<evidence type="ECO:0000256" key="1">
    <source>
        <dbReference type="ARBA" id="ARBA00010936"/>
    </source>
</evidence>
<dbReference type="EC" id="4.1.2.4" evidence="7"/>
<evidence type="ECO:0000256" key="2">
    <source>
        <dbReference type="ARBA" id="ARBA00022490"/>
    </source>
</evidence>
<dbReference type="NCBIfam" id="TIGR00126">
    <property type="entry name" value="deoC"/>
    <property type="match status" value="1"/>
</dbReference>
<name>A0A2P8HFM4_9BACI</name>
<dbReference type="FunFam" id="3.20.20.70:FF:000044">
    <property type="entry name" value="Deoxyribose-phosphate aldolase"/>
    <property type="match status" value="1"/>
</dbReference>
<dbReference type="GO" id="GO:0005737">
    <property type="term" value="C:cytoplasm"/>
    <property type="evidence" value="ECO:0007669"/>
    <property type="project" value="UniProtKB-SubCell"/>
</dbReference>
<reference evidence="8 9" key="1">
    <citation type="submission" date="2018-03" db="EMBL/GenBank/DDBJ databases">
        <title>Genomic Encyclopedia of Type Strains, Phase III (KMG-III): the genomes of soil and plant-associated and newly described type strains.</title>
        <authorList>
            <person name="Whitman W."/>
        </authorList>
    </citation>
    <scope>NUCLEOTIDE SEQUENCE [LARGE SCALE GENOMIC DNA]</scope>
    <source>
        <strain evidence="8 9">CGMCC 1.07653</strain>
    </source>
</reference>
<evidence type="ECO:0000256" key="4">
    <source>
        <dbReference type="ARBA" id="ARBA00023270"/>
    </source>
</evidence>
<evidence type="ECO:0000256" key="6">
    <source>
        <dbReference type="ARBA" id="ARBA00056337"/>
    </source>
</evidence>
<dbReference type="PIRSF" id="PIRSF001357">
    <property type="entry name" value="DeoC"/>
    <property type="match status" value="1"/>
</dbReference>
<keyword evidence="2 7" id="KW-0963">Cytoplasm</keyword>
<dbReference type="Pfam" id="PF01791">
    <property type="entry name" value="DeoC"/>
    <property type="match status" value="1"/>
</dbReference>
<dbReference type="EMBL" id="PYAV01000007">
    <property type="protein sequence ID" value="PSL45029.1"/>
    <property type="molecule type" value="Genomic_DNA"/>
</dbReference>
<feature type="active site" description="Proton donor/acceptor" evidence="7">
    <location>
        <position position="91"/>
    </location>
</feature>
<dbReference type="InterPro" id="IPR028581">
    <property type="entry name" value="DeoC_typeI"/>
</dbReference>
<dbReference type="HAMAP" id="MF_00114">
    <property type="entry name" value="DeoC_type1"/>
    <property type="match status" value="1"/>
</dbReference>
<evidence type="ECO:0000313" key="9">
    <source>
        <dbReference type="Proteomes" id="UP000242310"/>
    </source>
</evidence>
<comment type="similarity">
    <text evidence="1 7">Belongs to the DeoC/FbaB aldolase family. DeoC type 1 subfamily.</text>
</comment>
<evidence type="ECO:0000256" key="7">
    <source>
        <dbReference type="HAMAP-Rule" id="MF_00114"/>
    </source>
</evidence>
<dbReference type="GO" id="GO:0004139">
    <property type="term" value="F:deoxyribose-phosphate aldolase activity"/>
    <property type="evidence" value="ECO:0007669"/>
    <property type="project" value="UniProtKB-UniRule"/>
</dbReference>
<comment type="function">
    <text evidence="6 7">Catalyzes a reversible aldol reaction between acetaldehyde and D-glyceraldehyde 3-phosphate to generate 2-deoxy-D-ribose 5-phosphate.</text>
</comment>
<evidence type="ECO:0000256" key="3">
    <source>
        <dbReference type="ARBA" id="ARBA00023239"/>
    </source>
</evidence>
<dbReference type="Gene3D" id="3.20.20.70">
    <property type="entry name" value="Aldolase class I"/>
    <property type="match status" value="1"/>
</dbReference>
<dbReference type="PANTHER" id="PTHR10889:SF1">
    <property type="entry name" value="DEOXYRIBOSE-PHOSPHATE ALDOLASE"/>
    <property type="match status" value="1"/>
</dbReference>
<keyword evidence="3 7" id="KW-0456">Lyase</keyword>
<dbReference type="SUPFAM" id="SSF51569">
    <property type="entry name" value="Aldolase"/>
    <property type="match status" value="1"/>
</dbReference>
<comment type="catalytic activity">
    <reaction evidence="5 7">
        <text>2-deoxy-D-ribose 5-phosphate = D-glyceraldehyde 3-phosphate + acetaldehyde</text>
        <dbReference type="Rhea" id="RHEA:12821"/>
        <dbReference type="ChEBI" id="CHEBI:15343"/>
        <dbReference type="ChEBI" id="CHEBI:59776"/>
        <dbReference type="ChEBI" id="CHEBI:62877"/>
        <dbReference type="EC" id="4.1.2.4"/>
    </reaction>
</comment>
<dbReference type="InterPro" id="IPR011343">
    <property type="entry name" value="DeoC"/>
</dbReference>
<comment type="caution">
    <text evidence="8">The sequence shown here is derived from an EMBL/GenBank/DDBJ whole genome shotgun (WGS) entry which is preliminary data.</text>
</comment>
<protein>
    <recommendedName>
        <fullName evidence="7">Deoxyribose-phosphate aldolase</fullName>
        <shortName evidence="7">DERA</shortName>
        <ecNumber evidence="7">4.1.2.4</ecNumber>
    </recommendedName>
    <alternativeName>
        <fullName evidence="7">2-deoxy-D-ribose 5-phosphate aldolase</fullName>
    </alternativeName>
    <alternativeName>
        <fullName evidence="7">Phosphodeoxyriboaldolase</fullName>
        <shortName evidence="7">Deoxyriboaldolase</shortName>
    </alternativeName>
</protein>
<dbReference type="CDD" id="cd00959">
    <property type="entry name" value="DeoC"/>
    <property type="match status" value="1"/>
</dbReference>
<dbReference type="UniPathway" id="UPA00002">
    <property type="reaction ID" value="UER00468"/>
</dbReference>
<sequence length="220" mass="22924">MSSTIAKTIDHTLLKPEATTADVVKLAEEAKMHEFASVCVNPIMADTALEKLEGTDVMVCAVVGFPLGATTTKMKQEETKELVAKGVEEIDMVLSIGCLKEGSDDYVRTDIQTVVDEARAGGAITKVIIETALLTDEEKKRACRLSLEAGAEFVKTSTGFAGGGATVEDVRLMKEAVGEQAEVKASGGIRDTQTALAMLEAGADRIGASASVAIAAGAES</sequence>
<keyword evidence="9" id="KW-1185">Reference proteome</keyword>
<comment type="pathway">
    <text evidence="7">Carbohydrate degradation; 2-deoxy-D-ribose 1-phosphate degradation; D-glyceraldehyde 3-phosphate and acetaldehyde from 2-deoxy-alpha-D-ribose 1-phosphate: step 2/2.</text>
</comment>
<dbReference type="GO" id="GO:0006018">
    <property type="term" value="P:2-deoxyribose 1-phosphate catabolic process"/>
    <property type="evidence" value="ECO:0007669"/>
    <property type="project" value="UniProtKB-UniRule"/>
</dbReference>
<dbReference type="GO" id="GO:0016052">
    <property type="term" value="P:carbohydrate catabolic process"/>
    <property type="evidence" value="ECO:0007669"/>
    <property type="project" value="TreeGrafter"/>
</dbReference>
<accession>A0A2P8HFM4</accession>
<dbReference type="GO" id="GO:0009264">
    <property type="term" value="P:deoxyribonucleotide catabolic process"/>
    <property type="evidence" value="ECO:0007669"/>
    <property type="project" value="UniProtKB-UniRule"/>
</dbReference>
<gene>
    <name evidence="7" type="primary">deoC</name>
    <name evidence="8" type="ORF">B0H94_10734</name>
</gene>
<proteinExistence type="inferred from homology"/>
<dbReference type="AlphaFoldDB" id="A0A2P8HFM4"/>
<evidence type="ECO:0000313" key="8">
    <source>
        <dbReference type="EMBL" id="PSL45029.1"/>
    </source>
</evidence>
<dbReference type="RefSeq" id="WP_106588681.1">
    <property type="nucleotide sequence ID" value="NZ_PYAV01000007.1"/>
</dbReference>
<dbReference type="OrthoDB" id="9778711at2"/>
<dbReference type="InterPro" id="IPR002915">
    <property type="entry name" value="DeoC/FbaB/LacD_aldolase"/>
</dbReference>
<feature type="active site" description="Schiff-base intermediate with acetaldehyde" evidence="7">
    <location>
        <position position="155"/>
    </location>
</feature>
<evidence type="ECO:0000256" key="5">
    <source>
        <dbReference type="ARBA" id="ARBA00048791"/>
    </source>
</evidence>